<dbReference type="EMBL" id="CP009286">
    <property type="protein sequence ID" value="AIQ66040.1"/>
    <property type="molecule type" value="Genomic_DNA"/>
</dbReference>
<organism evidence="5 6">
    <name type="scientific">Paenibacillus stellifer</name>
    <dbReference type="NCBI Taxonomy" id="169760"/>
    <lineage>
        <taxon>Bacteria</taxon>
        <taxon>Bacillati</taxon>
        <taxon>Bacillota</taxon>
        <taxon>Bacilli</taxon>
        <taxon>Bacillales</taxon>
        <taxon>Paenibacillaceae</taxon>
        <taxon>Paenibacillus</taxon>
    </lineage>
</organism>
<comment type="similarity">
    <text evidence="1">Belongs to the methyltransferase superfamily.</text>
</comment>
<accession>A0A089M0W3</accession>
<keyword evidence="2 5" id="KW-0489">Methyltransferase</keyword>
<dbReference type="InterPro" id="IPR051052">
    <property type="entry name" value="Diverse_substrate_MTase"/>
</dbReference>
<dbReference type="SUPFAM" id="SSF53335">
    <property type="entry name" value="S-adenosyl-L-methionine-dependent methyltransferases"/>
    <property type="match status" value="1"/>
</dbReference>
<evidence type="ECO:0000256" key="3">
    <source>
        <dbReference type="ARBA" id="ARBA00022679"/>
    </source>
</evidence>
<feature type="domain" description="Methyltransferase type 11" evidence="4">
    <location>
        <begin position="48"/>
        <end position="143"/>
    </location>
</feature>
<dbReference type="InterPro" id="IPR029063">
    <property type="entry name" value="SAM-dependent_MTases_sf"/>
</dbReference>
<gene>
    <name evidence="5" type="ORF">PSTEL_25915</name>
</gene>
<dbReference type="Proteomes" id="UP000029507">
    <property type="component" value="Chromosome"/>
</dbReference>
<evidence type="ECO:0000313" key="6">
    <source>
        <dbReference type="Proteomes" id="UP000029507"/>
    </source>
</evidence>
<dbReference type="Pfam" id="PF08241">
    <property type="entry name" value="Methyltransf_11"/>
    <property type="match status" value="1"/>
</dbReference>
<proteinExistence type="inferred from homology"/>
<evidence type="ECO:0000256" key="1">
    <source>
        <dbReference type="ARBA" id="ARBA00008361"/>
    </source>
</evidence>
<dbReference type="GO" id="GO:0032259">
    <property type="term" value="P:methylation"/>
    <property type="evidence" value="ECO:0007669"/>
    <property type="project" value="UniProtKB-KW"/>
</dbReference>
<evidence type="ECO:0000256" key="2">
    <source>
        <dbReference type="ARBA" id="ARBA00022603"/>
    </source>
</evidence>
<dbReference type="RefSeq" id="WP_038699555.1">
    <property type="nucleotide sequence ID" value="NZ_CP009286.1"/>
</dbReference>
<dbReference type="CDD" id="cd02440">
    <property type="entry name" value="AdoMet_MTases"/>
    <property type="match status" value="1"/>
</dbReference>
<dbReference type="STRING" id="169760.PSTEL_25915"/>
<dbReference type="GO" id="GO:0008757">
    <property type="term" value="F:S-adenosylmethionine-dependent methyltransferase activity"/>
    <property type="evidence" value="ECO:0007669"/>
    <property type="project" value="InterPro"/>
</dbReference>
<evidence type="ECO:0000313" key="5">
    <source>
        <dbReference type="EMBL" id="AIQ66040.1"/>
    </source>
</evidence>
<dbReference type="PANTHER" id="PTHR44942">
    <property type="entry name" value="METHYLTRANSF_11 DOMAIN-CONTAINING PROTEIN"/>
    <property type="match status" value="1"/>
</dbReference>
<dbReference type="HOGENOM" id="CLU_049344_6_0_9"/>
<dbReference type="Gene3D" id="3.40.50.150">
    <property type="entry name" value="Vaccinia Virus protein VP39"/>
    <property type="match status" value="1"/>
</dbReference>
<evidence type="ECO:0000259" key="4">
    <source>
        <dbReference type="Pfam" id="PF08241"/>
    </source>
</evidence>
<dbReference type="InterPro" id="IPR013216">
    <property type="entry name" value="Methyltransf_11"/>
</dbReference>
<dbReference type="PANTHER" id="PTHR44942:SF4">
    <property type="entry name" value="METHYLTRANSFERASE TYPE 11 DOMAIN-CONTAINING PROTEIN"/>
    <property type="match status" value="1"/>
</dbReference>
<sequence>MIPEGNLYSNVERFKGFQKEYDRYRPEAPPIVAELLTGYLGARPGLVVDLGCGTGLSTFLWTGRADRIIGVEPGDDMRSRALEKWDALGKPQHISFIQGYSNALELGAEEADIITCSQSFHWMEPVSTLKEAARVLRTGGVFAAYDCDWPPVLEPAIENMYNDLISKADTVIEGRVPPESRALKRNKDEHLSRIRESGVFSFCRELVFHNMERCDAERYVGLTLSQGGMQTVLRLGGGELDEDIALYRQAVEQYFAGRTLDTMFAYRMRLGIK</sequence>
<name>A0A089M0W3_9BACL</name>
<keyword evidence="6" id="KW-1185">Reference proteome</keyword>
<protein>
    <submittedName>
        <fullName evidence="5">SAM-dependent methyltransferase</fullName>
    </submittedName>
</protein>
<keyword evidence="3 5" id="KW-0808">Transferase</keyword>
<dbReference type="KEGG" id="pste:PSTEL_25915"/>
<dbReference type="AlphaFoldDB" id="A0A089M0W3"/>
<reference evidence="5 6" key="1">
    <citation type="submission" date="2014-08" db="EMBL/GenBank/DDBJ databases">
        <title>Comparative genomics of the Paenibacillus odorifer group.</title>
        <authorList>
            <person name="den Bakker H.C."/>
            <person name="Tsai Y.-C."/>
            <person name="Martin N."/>
            <person name="Korlach J."/>
            <person name="Wiedmann M."/>
        </authorList>
    </citation>
    <scope>NUCLEOTIDE SEQUENCE [LARGE SCALE GENOMIC DNA]</scope>
    <source>
        <strain evidence="5 6">DSM 14472</strain>
    </source>
</reference>
<dbReference type="OrthoDB" id="9797252at2"/>